<dbReference type="Pfam" id="PF01753">
    <property type="entry name" value="zf-MYND"/>
    <property type="match status" value="1"/>
</dbReference>
<name>A0AAD7FXB4_9AGAR</name>
<feature type="domain" description="MYND-type" evidence="5">
    <location>
        <begin position="12"/>
        <end position="50"/>
    </location>
</feature>
<dbReference type="PROSITE" id="PS50865">
    <property type="entry name" value="ZF_MYND_2"/>
    <property type="match status" value="1"/>
</dbReference>
<reference evidence="6" key="1">
    <citation type="submission" date="2023-03" db="EMBL/GenBank/DDBJ databases">
        <title>Massive genome expansion in bonnet fungi (Mycena s.s.) driven by repeated elements and novel gene families across ecological guilds.</title>
        <authorList>
            <consortium name="Lawrence Berkeley National Laboratory"/>
            <person name="Harder C.B."/>
            <person name="Miyauchi S."/>
            <person name="Viragh M."/>
            <person name="Kuo A."/>
            <person name="Thoen E."/>
            <person name="Andreopoulos B."/>
            <person name="Lu D."/>
            <person name="Skrede I."/>
            <person name="Drula E."/>
            <person name="Henrissat B."/>
            <person name="Morin E."/>
            <person name="Kohler A."/>
            <person name="Barry K."/>
            <person name="LaButti K."/>
            <person name="Morin E."/>
            <person name="Salamov A."/>
            <person name="Lipzen A."/>
            <person name="Mereny Z."/>
            <person name="Hegedus B."/>
            <person name="Baldrian P."/>
            <person name="Stursova M."/>
            <person name="Weitz H."/>
            <person name="Taylor A."/>
            <person name="Grigoriev I.V."/>
            <person name="Nagy L.G."/>
            <person name="Martin F."/>
            <person name="Kauserud H."/>
        </authorList>
    </citation>
    <scope>NUCLEOTIDE SEQUENCE</scope>
    <source>
        <strain evidence="6">9284</strain>
    </source>
</reference>
<evidence type="ECO:0000313" key="7">
    <source>
        <dbReference type="Proteomes" id="UP001221142"/>
    </source>
</evidence>
<dbReference type="InterPro" id="IPR002893">
    <property type="entry name" value="Znf_MYND"/>
</dbReference>
<keyword evidence="7" id="KW-1185">Reference proteome</keyword>
<protein>
    <recommendedName>
        <fullName evidence="5">MYND-type domain-containing protein</fullName>
    </recommendedName>
</protein>
<dbReference type="GO" id="GO:0008270">
    <property type="term" value="F:zinc ion binding"/>
    <property type="evidence" value="ECO:0007669"/>
    <property type="project" value="UniProtKB-KW"/>
</dbReference>
<evidence type="ECO:0000256" key="3">
    <source>
        <dbReference type="ARBA" id="ARBA00022833"/>
    </source>
</evidence>
<keyword evidence="3" id="KW-0862">Zinc</keyword>
<dbReference type="SUPFAM" id="SSF144232">
    <property type="entry name" value="HIT/MYND zinc finger-like"/>
    <property type="match status" value="1"/>
</dbReference>
<dbReference type="EMBL" id="JARKIF010000002">
    <property type="protein sequence ID" value="KAJ7648032.1"/>
    <property type="molecule type" value="Genomic_DNA"/>
</dbReference>
<dbReference type="Proteomes" id="UP001221142">
    <property type="component" value="Unassembled WGS sequence"/>
</dbReference>
<evidence type="ECO:0000256" key="2">
    <source>
        <dbReference type="ARBA" id="ARBA00022771"/>
    </source>
</evidence>
<keyword evidence="2 4" id="KW-0863">Zinc-finger</keyword>
<evidence type="ECO:0000256" key="4">
    <source>
        <dbReference type="PROSITE-ProRule" id="PRU00134"/>
    </source>
</evidence>
<evidence type="ECO:0000256" key="1">
    <source>
        <dbReference type="ARBA" id="ARBA00022723"/>
    </source>
</evidence>
<dbReference type="Gene3D" id="6.10.140.2220">
    <property type="match status" value="1"/>
</dbReference>
<proteinExistence type="predicted"/>
<accession>A0AAD7FXB4</accession>
<keyword evidence="1" id="KW-0479">Metal-binding</keyword>
<sequence>MPRDGFCSEPSCTNTTAEGHTLKMCKQCKSVWYCSVACQRTDWPVHKSACAHISDILRKAKNSDLGEAFDEWFMQSGARIDKICVQAMKQYRHSIETVAQKAVLITLRPKSVPHPSIAHVSNPTALSAAPFVPGAGEKEGRKMIENVRRAEENSTFKSKAHTKSFGTISLAWWGWMTTKFRRCSSM</sequence>
<organism evidence="6 7">
    <name type="scientific">Roridomyces roridus</name>
    <dbReference type="NCBI Taxonomy" id="1738132"/>
    <lineage>
        <taxon>Eukaryota</taxon>
        <taxon>Fungi</taxon>
        <taxon>Dikarya</taxon>
        <taxon>Basidiomycota</taxon>
        <taxon>Agaricomycotina</taxon>
        <taxon>Agaricomycetes</taxon>
        <taxon>Agaricomycetidae</taxon>
        <taxon>Agaricales</taxon>
        <taxon>Marasmiineae</taxon>
        <taxon>Mycenaceae</taxon>
        <taxon>Roridomyces</taxon>
    </lineage>
</organism>
<evidence type="ECO:0000313" key="6">
    <source>
        <dbReference type="EMBL" id="KAJ7648032.1"/>
    </source>
</evidence>
<comment type="caution">
    <text evidence="6">The sequence shown here is derived from an EMBL/GenBank/DDBJ whole genome shotgun (WGS) entry which is preliminary data.</text>
</comment>
<dbReference type="AlphaFoldDB" id="A0AAD7FXB4"/>
<gene>
    <name evidence="6" type="ORF">FB45DRAFT_895070</name>
</gene>
<evidence type="ECO:0000259" key="5">
    <source>
        <dbReference type="PROSITE" id="PS50865"/>
    </source>
</evidence>